<evidence type="ECO:0000313" key="11">
    <source>
        <dbReference type="EMBL" id="MPR28713.1"/>
    </source>
</evidence>
<dbReference type="AlphaFoldDB" id="A0A5N7MP64"/>
<evidence type="ECO:0000256" key="8">
    <source>
        <dbReference type="ARBA" id="ARBA00023169"/>
    </source>
</evidence>
<comment type="subcellular location">
    <subcellularLocation>
        <location evidence="1">Cell membrane</location>
    </subcellularLocation>
</comment>
<keyword evidence="8" id="KW-0270">Exopolysaccharide synthesis</keyword>
<reference evidence="11 12" key="1">
    <citation type="journal article" date="2019" name="Syst. Appl. Microbiol.">
        <title>Microvirga tunisiensis sp. nov., a root nodule symbiotic bacterium isolated from Lupinus micranthus and L. luteus grown in Northern Tunisia.</title>
        <authorList>
            <person name="Msaddak A."/>
            <person name="Rejili M."/>
            <person name="Duran D."/>
            <person name="Mars M."/>
            <person name="Palacios J.M."/>
            <person name="Ruiz-Argueso T."/>
            <person name="Rey L."/>
            <person name="Imperial J."/>
        </authorList>
    </citation>
    <scope>NUCLEOTIDE SEQUENCE [LARGE SCALE GENOMIC DNA]</scope>
    <source>
        <strain evidence="11 12">Lmie10</strain>
    </source>
</reference>
<keyword evidence="7 9" id="KW-0472">Membrane</keyword>
<dbReference type="GO" id="GO:0000271">
    <property type="term" value="P:polysaccharide biosynthetic process"/>
    <property type="evidence" value="ECO:0007669"/>
    <property type="project" value="UniProtKB-KW"/>
</dbReference>
<keyword evidence="5 9" id="KW-0812">Transmembrane</keyword>
<evidence type="ECO:0000256" key="9">
    <source>
        <dbReference type="SAM" id="Phobius"/>
    </source>
</evidence>
<evidence type="ECO:0000256" key="4">
    <source>
        <dbReference type="ARBA" id="ARBA00022679"/>
    </source>
</evidence>
<comment type="caution">
    <text evidence="11">The sequence shown here is derived from an EMBL/GenBank/DDBJ whole genome shotgun (WGS) entry which is preliminary data.</text>
</comment>
<keyword evidence="3" id="KW-1003">Cell membrane</keyword>
<dbReference type="GO" id="GO:0005886">
    <property type="term" value="C:plasma membrane"/>
    <property type="evidence" value="ECO:0007669"/>
    <property type="project" value="UniProtKB-SubCell"/>
</dbReference>
<name>A0A5N7MP64_9HYPH</name>
<dbReference type="RefSeq" id="WP_152715204.1">
    <property type="nucleotide sequence ID" value="NZ_VOSJ01000169.1"/>
</dbReference>
<feature type="domain" description="Bacterial sugar transferase" evidence="10">
    <location>
        <begin position="40"/>
        <end position="231"/>
    </location>
</feature>
<dbReference type="OrthoDB" id="9808602at2"/>
<keyword evidence="12" id="KW-1185">Reference proteome</keyword>
<dbReference type="GO" id="GO:0016780">
    <property type="term" value="F:phosphotransferase activity, for other substituted phosphate groups"/>
    <property type="evidence" value="ECO:0007669"/>
    <property type="project" value="TreeGrafter"/>
</dbReference>
<evidence type="ECO:0000256" key="2">
    <source>
        <dbReference type="ARBA" id="ARBA00006464"/>
    </source>
</evidence>
<organism evidence="11 12">
    <name type="scientific">Microvirga tunisiensis</name>
    <dbReference type="NCBI Taxonomy" id="2108360"/>
    <lineage>
        <taxon>Bacteria</taxon>
        <taxon>Pseudomonadati</taxon>
        <taxon>Pseudomonadota</taxon>
        <taxon>Alphaproteobacteria</taxon>
        <taxon>Hyphomicrobiales</taxon>
        <taxon>Methylobacteriaceae</taxon>
        <taxon>Microvirga</taxon>
    </lineage>
</organism>
<evidence type="ECO:0000256" key="7">
    <source>
        <dbReference type="ARBA" id="ARBA00023136"/>
    </source>
</evidence>
<feature type="transmembrane region" description="Helical" evidence="9">
    <location>
        <begin position="47"/>
        <end position="69"/>
    </location>
</feature>
<sequence length="237" mass="26937">MKSGDIAEHASNATLECKDAIDGSLSPDRVNSAPVGRSLKRFFDVTVATMALFFLAPLLIAVICLLLMTSRGPVLYRHRRVGFRGSEFGCLKFRTMRAYSEEEFQAYLQKSCEARKEWYETRKLKRDPRVTVIGAFLRKSSIDELPQLFNVIKGEMSLVGPRPVTRQELDNYGPYSGYYLRTRPGLTGAWQISGRSDTSYQERVVLDTRYVREWSFWVDLKIIVLTLPCVIAAKGSC</sequence>
<dbReference type="Pfam" id="PF02397">
    <property type="entry name" value="Bac_transf"/>
    <property type="match status" value="1"/>
</dbReference>
<evidence type="ECO:0000259" key="10">
    <source>
        <dbReference type="Pfam" id="PF02397"/>
    </source>
</evidence>
<evidence type="ECO:0000313" key="12">
    <source>
        <dbReference type="Proteomes" id="UP000403266"/>
    </source>
</evidence>
<evidence type="ECO:0000256" key="1">
    <source>
        <dbReference type="ARBA" id="ARBA00004236"/>
    </source>
</evidence>
<dbReference type="PANTHER" id="PTHR30576:SF4">
    <property type="entry name" value="UNDECAPRENYL-PHOSPHATE GALACTOSE PHOSPHOTRANSFERASE"/>
    <property type="match status" value="1"/>
</dbReference>
<dbReference type="EMBL" id="VOSK01000166">
    <property type="protein sequence ID" value="MPR28713.1"/>
    <property type="molecule type" value="Genomic_DNA"/>
</dbReference>
<proteinExistence type="inferred from homology"/>
<evidence type="ECO:0000256" key="5">
    <source>
        <dbReference type="ARBA" id="ARBA00022692"/>
    </source>
</evidence>
<gene>
    <name evidence="11" type="ORF">FS320_27120</name>
</gene>
<accession>A0A5N7MP64</accession>
<keyword evidence="4 11" id="KW-0808">Transferase</keyword>
<dbReference type="PANTHER" id="PTHR30576">
    <property type="entry name" value="COLANIC BIOSYNTHESIS UDP-GLUCOSE LIPID CARRIER TRANSFERASE"/>
    <property type="match status" value="1"/>
</dbReference>
<comment type="similarity">
    <text evidence="2">Belongs to the bacterial sugar transferase family.</text>
</comment>
<evidence type="ECO:0000256" key="3">
    <source>
        <dbReference type="ARBA" id="ARBA00022475"/>
    </source>
</evidence>
<evidence type="ECO:0000256" key="6">
    <source>
        <dbReference type="ARBA" id="ARBA00022989"/>
    </source>
</evidence>
<dbReference type="Proteomes" id="UP000403266">
    <property type="component" value="Unassembled WGS sequence"/>
</dbReference>
<keyword evidence="6 9" id="KW-1133">Transmembrane helix</keyword>
<protein>
    <submittedName>
        <fullName evidence="11">Sugar transferase</fullName>
    </submittedName>
</protein>
<dbReference type="InterPro" id="IPR003362">
    <property type="entry name" value="Bact_transf"/>
</dbReference>